<dbReference type="Pfam" id="PF13460">
    <property type="entry name" value="NAD_binding_10"/>
    <property type="match status" value="1"/>
</dbReference>
<dbReference type="RefSeq" id="XP_064707436.1">
    <property type="nucleotide sequence ID" value="XM_064845178.1"/>
</dbReference>
<feature type="region of interest" description="Disordered" evidence="2">
    <location>
        <begin position="297"/>
        <end position="316"/>
    </location>
</feature>
<comment type="caution">
    <text evidence="4">The sequence shown here is derived from an EMBL/GenBank/DDBJ whole genome shotgun (WGS) entry which is preliminary data.</text>
</comment>
<name>A0AAV9NGG8_9EURO</name>
<dbReference type="Gene3D" id="3.40.50.720">
    <property type="entry name" value="NAD(P)-binding Rossmann-like Domain"/>
    <property type="match status" value="2"/>
</dbReference>
<gene>
    <name evidence="4" type="ORF">LTR84_001555</name>
</gene>
<keyword evidence="5" id="KW-1185">Reference proteome</keyword>
<evidence type="ECO:0000256" key="1">
    <source>
        <dbReference type="ARBA" id="ARBA00038376"/>
    </source>
</evidence>
<dbReference type="Proteomes" id="UP001358417">
    <property type="component" value="Unassembled WGS sequence"/>
</dbReference>
<dbReference type="InterPro" id="IPR036291">
    <property type="entry name" value="NAD(P)-bd_dom_sf"/>
</dbReference>
<dbReference type="AlphaFoldDB" id="A0AAV9NGG8"/>
<proteinExistence type="inferred from homology"/>
<dbReference type="PANTHER" id="PTHR43355:SF2">
    <property type="entry name" value="FLAVIN REDUCTASE (NADPH)"/>
    <property type="match status" value="1"/>
</dbReference>
<evidence type="ECO:0000313" key="5">
    <source>
        <dbReference type="Proteomes" id="UP001358417"/>
    </source>
</evidence>
<dbReference type="GeneID" id="89969775"/>
<protein>
    <recommendedName>
        <fullName evidence="3">NAD(P)-binding domain-containing protein</fullName>
    </recommendedName>
</protein>
<evidence type="ECO:0000259" key="3">
    <source>
        <dbReference type="Pfam" id="PF13460"/>
    </source>
</evidence>
<evidence type="ECO:0000313" key="4">
    <source>
        <dbReference type="EMBL" id="KAK5054663.1"/>
    </source>
</evidence>
<comment type="similarity">
    <text evidence="1">Belongs to the avfA family.</text>
</comment>
<accession>A0AAV9NGG8</accession>
<organism evidence="4 5">
    <name type="scientific">Exophiala bonariae</name>
    <dbReference type="NCBI Taxonomy" id="1690606"/>
    <lineage>
        <taxon>Eukaryota</taxon>
        <taxon>Fungi</taxon>
        <taxon>Dikarya</taxon>
        <taxon>Ascomycota</taxon>
        <taxon>Pezizomycotina</taxon>
        <taxon>Eurotiomycetes</taxon>
        <taxon>Chaetothyriomycetidae</taxon>
        <taxon>Chaetothyriales</taxon>
        <taxon>Herpotrichiellaceae</taxon>
        <taxon>Exophiala</taxon>
    </lineage>
</organism>
<dbReference type="InterPro" id="IPR051606">
    <property type="entry name" value="Polyketide_Oxido-like"/>
</dbReference>
<dbReference type="InterPro" id="IPR016040">
    <property type="entry name" value="NAD(P)-bd_dom"/>
</dbReference>
<dbReference type="SUPFAM" id="SSF51735">
    <property type="entry name" value="NAD(P)-binding Rossmann-fold domains"/>
    <property type="match status" value="1"/>
</dbReference>
<evidence type="ECO:0000256" key="2">
    <source>
        <dbReference type="SAM" id="MobiDB-lite"/>
    </source>
</evidence>
<dbReference type="EMBL" id="JAVRRD010000010">
    <property type="protein sequence ID" value="KAK5054663.1"/>
    <property type="molecule type" value="Genomic_DNA"/>
</dbReference>
<reference evidence="4 5" key="1">
    <citation type="submission" date="2023-08" db="EMBL/GenBank/DDBJ databases">
        <title>Black Yeasts Isolated from many extreme environments.</title>
        <authorList>
            <person name="Coleine C."/>
            <person name="Stajich J.E."/>
            <person name="Selbmann L."/>
        </authorList>
    </citation>
    <scope>NUCLEOTIDE SEQUENCE [LARGE SCALE GENOMIC DNA]</scope>
    <source>
        <strain evidence="4 5">CCFEE 5792</strain>
    </source>
</reference>
<feature type="domain" description="NAD(P)-binding" evidence="3">
    <location>
        <begin position="14"/>
        <end position="121"/>
    </location>
</feature>
<dbReference type="GO" id="GO:0016646">
    <property type="term" value="F:oxidoreductase activity, acting on the CH-NH group of donors, NAD or NADP as acceptor"/>
    <property type="evidence" value="ECO:0007669"/>
    <property type="project" value="TreeGrafter"/>
</dbReference>
<dbReference type="PANTHER" id="PTHR43355">
    <property type="entry name" value="FLAVIN REDUCTASE (NADPH)"/>
    <property type="match status" value="1"/>
</dbReference>
<sequence>MAQSALTIGVLGPSGMGGSHIVTELLSRSHRVVGMSRNPEKIGSHSRYEPRSVDLENASIQDIGIALRNLDVVICAYGPHSSGVDAMKYMPFLETLRKIILASKSAKVGYFIMIGGCGSLYLPGTNICAIDSPEFFLAYWRSMADSYAHVTYLEKRFGDGAPRSDIRAYRSARAAQLEGRDTPEAEFVRESHERRARENDHARPLITACRTSLMFFEGNTSFDWTFISPPAMYRSGRKMGKYQTTIDYIPLKGEQDGPGTLEGRLLGITTFDFAVAVADEAERRQFKGKHWSVWGELSDDEPAPSPYIKISDLEDS</sequence>